<comment type="catalytic activity">
    <reaction evidence="6">
        <text>2 GTP = 3',3'-c-di-GMP + 2 diphosphate</text>
        <dbReference type="Rhea" id="RHEA:24898"/>
        <dbReference type="ChEBI" id="CHEBI:33019"/>
        <dbReference type="ChEBI" id="CHEBI:37565"/>
        <dbReference type="ChEBI" id="CHEBI:58805"/>
        <dbReference type="EC" id="2.7.7.65"/>
    </reaction>
</comment>
<gene>
    <name evidence="9" type="ORF">FDP22_15200</name>
</gene>
<proteinExistence type="predicted"/>
<organism evidence="9 10">
    <name type="scientific">Paroceanicella profunda</name>
    <dbReference type="NCBI Taxonomy" id="2579971"/>
    <lineage>
        <taxon>Bacteria</taxon>
        <taxon>Pseudomonadati</taxon>
        <taxon>Pseudomonadota</taxon>
        <taxon>Alphaproteobacteria</taxon>
        <taxon>Rhodobacterales</taxon>
        <taxon>Paracoccaceae</taxon>
        <taxon>Paroceanicella</taxon>
    </lineage>
</organism>
<evidence type="ECO:0000259" key="8">
    <source>
        <dbReference type="PROSITE" id="PS50887"/>
    </source>
</evidence>
<dbReference type="PANTHER" id="PTHR45138">
    <property type="entry name" value="REGULATORY COMPONENTS OF SENSORY TRANSDUCTION SYSTEM"/>
    <property type="match status" value="1"/>
</dbReference>
<evidence type="ECO:0000256" key="1">
    <source>
        <dbReference type="ARBA" id="ARBA00004141"/>
    </source>
</evidence>
<evidence type="ECO:0000256" key="7">
    <source>
        <dbReference type="SAM" id="Phobius"/>
    </source>
</evidence>
<name>A0A5B8G1N7_9RHOB</name>
<feature type="transmembrane region" description="Helical" evidence="7">
    <location>
        <begin position="184"/>
        <end position="204"/>
    </location>
</feature>
<feature type="domain" description="GGDEF" evidence="8">
    <location>
        <begin position="248"/>
        <end position="378"/>
    </location>
</feature>
<keyword evidence="5 7" id="KW-0472">Membrane</keyword>
<dbReference type="PROSITE" id="PS50887">
    <property type="entry name" value="GGDEF"/>
    <property type="match status" value="1"/>
</dbReference>
<dbReference type="GO" id="GO:0043709">
    <property type="term" value="P:cell adhesion involved in single-species biofilm formation"/>
    <property type="evidence" value="ECO:0007669"/>
    <property type="project" value="TreeGrafter"/>
</dbReference>
<dbReference type="InterPro" id="IPR000160">
    <property type="entry name" value="GGDEF_dom"/>
</dbReference>
<evidence type="ECO:0000313" key="9">
    <source>
        <dbReference type="EMBL" id="QDL93012.1"/>
    </source>
</evidence>
<dbReference type="InterPro" id="IPR029787">
    <property type="entry name" value="Nucleotide_cyclase"/>
</dbReference>
<evidence type="ECO:0000256" key="6">
    <source>
        <dbReference type="ARBA" id="ARBA00034247"/>
    </source>
</evidence>
<dbReference type="SUPFAM" id="SSF55073">
    <property type="entry name" value="Nucleotide cyclase"/>
    <property type="match status" value="1"/>
</dbReference>
<keyword evidence="10" id="KW-1185">Reference proteome</keyword>
<dbReference type="RefSeq" id="WP_138574919.1">
    <property type="nucleotide sequence ID" value="NZ_CP040818.1"/>
</dbReference>
<comment type="subcellular location">
    <subcellularLocation>
        <location evidence="1">Membrane</location>
        <topology evidence="1">Multi-pass membrane protein</topology>
    </subcellularLocation>
</comment>
<evidence type="ECO:0000256" key="3">
    <source>
        <dbReference type="ARBA" id="ARBA00022692"/>
    </source>
</evidence>
<dbReference type="InterPro" id="IPR043128">
    <property type="entry name" value="Rev_trsase/Diguanyl_cyclase"/>
</dbReference>
<keyword evidence="4 7" id="KW-1133">Transmembrane helix</keyword>
<evidence type="ECO:0000256" key="5">
    <source>
        <dbReference type="ARBA" id="ARBA00023136"/>
    </source>
</evidence>
<dbReference type="Gene3D" id="3.30.70.270">
    <property type="match status" value="1"/>
</dbReference>
<dbReference type="NCBIfam" id="TIGR00254">
    <property type="entry name" value="GGDEF"/>
    <property type="match status" value="1"/>
</dbReference>
<accession>A0A5B8G1N7</accession>
<dbReference type="OrthoDB" id="9812260at2"/>
<dbReference type="GO" id="GO:1902201">
    <property type="term" value="P:negative regulation of bacterial-type flagellum-dependent cell motility"/>
    <property type="evidence" value="ECO:0007669"/>
    <property type="project" value="TreeGrafter"/>
</dbReference>
<evidence type="ECO:0000256" key="2">
    <source>
        <dbReference type="ARBA" id="ARBA00012528"/>
    </source>
</evidence>
<sequence>MTSEHAIAKRMTLAYLAGLTLVAVLSSAVHFLLDNIIVQQQDAATIINVAGRQRMLSQRIALLASDFRTGDLEARALMLDAVATMERAQDALISGGDLGITRGLSATAREMYFDGPDPLDPKVRAYLADARELASDTPNAARAYHRLTRAARSDLLPDLDSAVQLFETEAQDEIAWMRTAQSTVLISLLVTLALEAVFIFHPLVRMVRRHAARLYEMATRDALTNLPNRRHFMETAERQFAVSQRMSQPLAALVLDLDHFKQINDIHGHSTGDAVLRHFAEVATRALRSGDMLSRTGGEEFALMLPLMSRTGALTVAEKLRAAIEAEQDDTLPPVTVSVGVSVTSPTDRALDEVLRRADKALYSAKSAGRNRVALHLAE</sequence>
<dbReference type="EMBL" id="CP040818">
    <property type="protein sequence ID" value="QDL93012.1"/>
    <property type="molecule type" value="Genomic_DNA"/>
</dbReference>
<dbReference type="PANTHER" id="PTHR45138:SF9">
    <property type="entry name" value="DIGUANYLATE CYCLASE DGCM-RELATED"/>
    <property type="match status" value="1"/>
</dbReference>
<dbReference type="Pfam" id="PF00990">
    <property type="entry name" value="GGDEF"/>
    <property type="match status" value="1"/>
</dbReference>
<dbReference type="EC" id="2.7.7.65" evidence="2"/>
<dbReference type="Pfam" id="PF13675">
    <property type="entry name" value="PilJ"/>
    <property type="match status" value="1"/>
</dbReference>
<feature type="transmembrane region" description="Helical" evidence="7">
    <location>
        <begin position="12"/>
        <end position="33"/>
    </location>
</feature>
<dbReference type="KEGG" id="ppru:FDP22_15200"/>
<dbReference type="InterPro" id="IPR029095">
    <property type="entry name" value="NarX-like_N"/>
</dbReference>
<dbReference type="GO" id="GO:0052621">
    <property type="term" value="F:diguanylate cyclase activity"/>
    <property type="evidence" value="ECO:0007669"/>
    <property type="project" value="UniProtKB-EC"/>
</dbReference>
<dbReference type="GO" id="GO:0005886">
    <property type="term" value="C:plasma membrane"/>
    <property type="evidence" value="ECO:0007669"/>
    <property type="project" value="TreeGrafter"/>
</dbReference>
<dbReference type="SMART" id="SM00267">
    <property type="entry name" value="GGDEF"/>
    <property type="match status" value="1"/>
</dbReference>
<keyword evidence="3 7" id="KW-0812">Transmembrane</keyword>
<dbReference type="Proteomes" id="UP000305888">
    <property type="component" value="Chromosome"/>
</dbReference>
<dbReference type="InterPro" id="IPR050469">
    <property type="entry name" value="Diguanylate_Cyclase"/>
</dbReference>
<dbReference type="AlphaFoldDB" id="A0A5B8G1N7"/>
<evidence type="ECO:0000313" key="10">
    <source>
        <dbReference type="Proteomes" id="UP000305888"/>
    </source>
</evidence>
<evidence type="ECO:0000256" key="4">
    <source>
        <dbReference type="ARBA" id="ARBA00022989"/>
    </source>
</evidence>
<dbReference type="CDD" id="cd01949">
    <property type="entry name" value="GGDEF"/>
    <property type="match status" value="1"/>
</dbReference>
<dbReference type="FunFam" id="3.30.70.270:FF:000001">
    <property type="entry name" value="Diguanylate cyclase domain protein"/>
    <property type="match status" value="1"/>
</dbReference>
<protein>
    <recommendedName>
        <fullName evidence="2">diguanylate cyclase</fullName>
        <ecNumber evidence="2">2.7.7.65</ecNumber>
    </recommendedName>
</protein>
<reference evidence="9 10" key="1">
    <citation type="submission" date="2019-06" db="EMBL/GenBank/DDBJ databases">
        <title>Genome sequence of Rhodobacteraceae bacterium D4M1.</title>
        <authorList>
            <person name="Cao J."/>
        </authorList>
    </citation>
    <scope>NUCLEOTIDE SEQUENCE [LARGE SCALE GENOMIC DNA]</scope>
    <source>
        <strain evidence="9 10">D4M1</strain>
    </source>
</reference>